<reference evidence="1" key="1">
    <citation type="journal article" date="2022" name="bioRxiv">
        <title>Sequencing and chromosome-scale assembly of the giantPleurodeles waltlgenome.</title>
        <authorList>
            <person name="Brown T."/>
            <person name="Elewa A."/>
            <person name="Iarovenko S."/>
            <person name="Subramanian E."/>
            <person name="Araus A.J."/>
            <person name="Petzold A."/>
            <person name="Susuki M."/>
            <person name="Suzuki K.-i.T."/>
            <person name="Hayashi T."/>
            <person name="Toyoda A."/>
            <person name="Oliveira C."/>
            <person name="Osipova E."/>
            <person name="Leigh N.D."/>
            <person name="Simon A."/>
            <person name="Yun M.H."/>
        </authorList>
    </citation>
    <scope>NUCLEOTIDE SEQUENCE</scope>
    <source>
        <strain evidence="1">20211129_DDA</strain>
        <tissue evidence="1">Liver</tissue>
    </source>
</reference>
<protein>
    <submittedName>
        <fullName evidence="1">Uncharacterized protein</fullName>
    </submittedName>
</protein>
<keyword evidence="2" id="KW-1185">Reference proteome</keyword>
<accession>A0AAV7TFZ5</accession>
<evidence type="ECO:0000313" key="2">
    <source>
        <dbReference type="Proteomes" id="UP001066276"/>
    </source>
</evidence>
<gene>
    <name evidence="1" type="ORF">NDU88_000476</name>
</gene>
<comment type="caution">
    <text evidence="1">The sequence shown here is derived from an EMBL/GenBank/DDBJ whole genome shotgun (WGS) entry which is preliminary data.</text>
</comment>
<evidence type="ECO:0000313" key="1">
    <source>
        <dbReference type="EMBL" id="KAJ1175185.1"/>
    </source>
</evidence>
<name>A0AAV7TFZ5_PLEWA</name>
<dbReference type="AlphaFoldDB" id="A0AAV7TFZ5"/>
<proteinExistence type="predicted"/>
<organism evidence="1 2">
    <name type="scientific">Pleurodeles waltl</name>
    <name type="common">Iberian ribbed newt</name>
    <dbReference type="NCBI Taxonomy" id="8319"/>
    <lineage>
        <taxon>Eukaryota</taxon>
        <taxon>Metazoa</taxon>
        <taxon>Chordata</taxon>
        <taxon>Craniata</taxon>
        <taxon>Vertebrata</taxon>
        <taxon>Euteleostomi</taxon>
        <taxon>Amphibia</taxon>
        <taxon>Batrachia</taxon>
        <taxon>Caudata</taxon>
        <taxon>Salamandroidea</taxon>
        <taxon>Salamandridae</taxon>
        <taxon>Pleurodelinae</taxon>
        <taxon>Pleurodeles</taxon>
    </lineage>
</organism>
<dbReference type="Proteomes" id="UP001066276">
    <property type="component" value="Chromosome 3_2"/>
</dbReference>
<dbReference type="EMBL" id="JANPWB010000006">
    <property type="protein sequence ID" value="KAJ1175185.1"/>
    <property type="molecule type" value="Genomic_DNA"/>
</dbReference>
<sequence length="114" mass="12335">MAARTHKSSACGPESGILHHPVAPVLRGPRNVVTGVSWMGMCHGRGPLQRRPPIGSEEETLGDIILLGGYLRSLAPPQLVRPYVMTCSRHAGRRAGRPSHSWLEVSSGAIRRAR</sequence>